<dbReference type="InterPro" id="IPR029045">
    <property type="entry name" value="ClpP/crotonase-like_dom_sf"/>
</dbReference>
<dbReference type="OrthoDB" id="9802898at2"/>
<keyword evidence="3" id="KW-1185">Reference proteome</keyword>
<protein>
    <submittedName>
        <fullName evidence="2">Enoyl-CoA hydratase</fullName>
    </submittedName>
</protein>
<dbReference type="InterPro" id="IPR014748">
    <property type="entry name" value="Enoyl-CoA_hydra_C"/>
</dbReference>
<dbReference type="EMBL" id="FUYM01000020">
    <property type="protein sequence ID" value="SKC11964.1"/>
    <property type="molecule type" value="Genomic_DNA"/>
</dbReference>
<name>A0A1T5GUA8_9SPHN</name>
<dbReference type="Gene3D" id="3.90.226.10">
    <property type="entry name" value="2-enoyl-CoA Hydratase, Chain A, domain 1"/>
    <property type="match status" value="1"/>
</dbReference>
<comment type="similarity">
    <text evidence="1">Belongs to the enoyl-CoA hydratase/isomerase family.</text>
</comment>
<dbReference type="Proteomes" id="UP000189818">
    <property type="component" value="Unassembled WGS sequence"/>
</dbReference>
<dbReference type="InterPro" id="IPR001753">
    <property type="entry name" value="Enoyl-CoA_hydra/iso"/>
</dbReference>
<dbReference type="Pfam" id="PF00378">
    <property type="entry name" value="ECH_1"/>
    <property type="match status" value="1"/>
</dbReference>
<dbReference type="PANTHER" id="PTHR43802:SF1">
    <property type="entry name" value="IP11341P-RELATED"/>
    <property type="match status" value="1"/>
</dbReference>
<dbReference type="Gene3D" id="1.10.12.10">
    <property type="entry name" value="Lyase 2-enoyl-coa Hydratase, Chain A, domain 2"/>
    <property type="match status" value="1"/>
</dbReference>
<evidence type="ECO:0000313" key="2">
    <source>
        <dbReference type="EMBL" id="SKC11964.1"/>
    </source>
</evidence>
<dbReference type="AlphaFoldDB" id="A0A1T5GUA8"/>
<dbReference type="RefSeq" id="WP_079650909.1">
    <property type="nucleotide sequence ID" value="NZ_FUYM01000020.1"/>
</dbReference>
<proteinExistence type="inferred from homology"/>
<accession>A0A1T5GUA8</accession>
<organism evidence="2 3">
    <name type="scientific">Rhizorhabdus histidinilytica</name>
    <dbReference type="NCBI Taxonomy" id="439228"/>
    <lineage>
        <taxon>Bacteria</taxon>
        <taxon>Pseudomonadati</taxon>
        <taxon>Pseudomonadota</taxon>
        <taxon>Alphaproteobacteria</taxon>
        <taxon>Sphingomonadales</taxon>
        <taxon>Sphingomonadaceae</taxon>
        <taxon>Rhizorhabdus</taxon>
    </lineage>
</organism>
<sequence>MKNAYDYAEVKVAKDGAILRVSLNRPAQLNSTTHRMNAEVLDMLRTVDSDEEIKVVVLTGEGRAFCAGGDLFEHDEFVGDQFEREMRVHTEIIFAMLNNAKPIVCQLNGAAVGWGATFALFSDIIIASETATISDPHVHLGLSTGDGAAIIFPQLIGYPRARQMLMTGQPINGRQASEFGLVGEAVPPAELAARVTEIARTIAAMPAQAIRNTKASINIPLKNLVQQMMDTCIALEVVTQKSDDHKAALKDFVESRVARKKISAA</sequence>
<evidence type="ECO:0000313" key="3">
    <source>
        <dbReference type="Proteomes" id="UP000189818"/>
    </source>
</evidence>
<dbReference type="PANTHER" id="PTHR43802">
    <property type="entry name" value="ENOYL-COA HYDRATASE"/>
    <property type="match status" value="1"/>
</dbReference>
<gene>
    <name evidence="2" type="ORF">SAMN06295920_1201</name>
</gene>
<dbReference type="CDD" id="cd06558">
    <property type="entry name" value="crotonase-like"/>
    <property type="match status" value="1"/>
</dbReference>
<reference evidence="3" key="1">
    <citation type="submission" date="2017-02" db="EMBL/GenBank/DDBJ databases">
        <authorList>
            <person name="Varghese N."/>
            <person name="Submissions S."/>
        </authorList>
    </citation>
    <scope>NUCLEOTIDE SEQUENCE [LARGE SCALE GENOMIC DNA]</scope>
    <source>
        <strain evidence="3">UM2</strain>
    </source>
</reference>
<dbReference type="STRING" id="439228.SAMN06295920_1201"/>
<dbReference type="GO" id="GO:0003824">
    <property type="term" value="F:catalytic activity"/>
    <property type="evidence" value="ECO:0007669"/>
    <property type="project" value="UniProtKB-ARBA"/>
</dbReference>
<dbReference type="SUPFAM" id="SSF52096">
    <property type="entry name" value="ClpP/crotonase"/>
    <property type="match status" value="1"/>
</dbReference>
<evidence type="ECO:0000256" key="1">
    <source>
        <dbReference type="ARBA" id="ARBA00005254"/>
    </source>
</evidence>